<dbReference type="AlphaFoldDB" id="A0A2T3ZFC2"/>
<reference evidence="3 4" key="1">
    <citation type="submission" date="2016-07" db="EMBL/GenBank/DDBJ databases">
        <title>Multiple horizontal gene transfer events from other fungi enriched the ability of initially mycotrophic Trichoderma (Ascomycota) to feed on dead plant biomass.</title>
        <authorList>
            <consortium name="DOE Joint Genome Institute"/>
            <person name="Aerts A."/>
            <person name="Atanasova L."/>
            <person name="Chenthamara K."/>
            <person name="Zhang J."/>
            <person name="Grujic M."/>
            <person name="Henrissat B."/>
            <person name="Kuo A."/>
            <person name="Salamov A."/>
            <person name="Lipzen A."/>
            <person name="Labutti K."/>
            <person name="Barry K."/>
            <person name="Miao Y."/>
            <person name="Rahimi M.J."/>
            <person name="Shen Q."/>
            <person name="Grigoriev I.V."/>
            <person name="Kubicek C.P."/>
            <person name="Druzhinina I.S."/>
        </authorList>
    </citation>
    <scope>NUCLEOTIDE SEQUENCE [LARGE SCALE GENOMIC DNA]</scope>
    <source>
        <strain evidence="3 4">CBS 433.97</strain>
    </source>
</reference>
<keyword evidence="1" id="KW-1133">Transmembrane helix</keyword>
<organism evidence="3 4">
    <name type="scientific">Trichoderma asperellum (strain ATCC 204424 / CBS 433.97 / NBRC 101777)</name>
    <dbReference type="NCBI Taxonomy" id="1042311"/>
    <lineage>
        <taxon>Eukaryota</taxon>
        <taxon>Fungi</taxon>
        <taxon>Dikarya</taxon>
        <taxon>Ascomycota</taxon>
        <taxon>Pezizomycotina</taxon>
        <taxon>Sordariomycetes</taxon>
        <taxon>Hypocreomycetidae</taxon>
        <taxon>Hypocreales</taxon>
        <taxon>Hypocreaceae</taxon>
        <taxon>Trichoderma</taxon>
    </lineage>
</organism>
<feature type="chain" id="PRO_5015420206" evidence="2">
    <location>
        <begin position="22"/>
        <end position="430"/>
    </location>
</feature>
<keyword evidence="1" id="KW-0812">Transmembrane</keyword>
<feature type="transmembrane region" description="Helical" evidence="1">
    <location>
        <begin position="235"/>
        <end position="253"/>
    </location>
</feature>
<gene>
    <name evidence="3" type="ORF">M441DRAFT_67250</name>
</gene>
<dbReference type="PANTHER" id="PTHR35043:SF7">
    <property type="entry name" value="TRANSCRIPTION FACTOR DOMAIN-CONTAINING PROTEIN"/>
    <property type="match status" value="1"/>
</dbReference>
<evidence type="ECO:0000256" key="2">
    <source>
        <dbReference type="SAM" id="SignalP"/>
    </source>
</evidence>
<evidence type="ECO:0000313" key="4">
    <source>
        <dbReference type="Proteomes" id="UP000240493"/>
    </source>
</evidence>
<keyword evidence="1" id="KW-0472">Membrane</keyword>
<dbReference type="Proteomes" id="UP000240493">
    <property type="component" value="Unassembled WGS sequence"/>
</dbReference>
<dbReference type="STRING" id="1042311.A0A2T3ZFC2"/>
<dbReference type="EMBL" id="KZ679259">
    <property type="protein sequence ID" value="PTB43505.1"/>
    <property type="molecule type" value="Genomic_DNA"/>
</dbReference>
<keyword evidence="4" id="KW-1185">Reference proteome</keyword>
<feature type="transmembrane region" description="Helical" evidence="1">
    <location>
        <begin position="323"/>
        <end position="346"/>
    </location>
</feature>
<proteinExistence type="predicted"/>
<feature type="transmembrane region" description="Helical" evidence="1">
    <location>
        <begin position="391"/>
        <end position="410"/>
    </location>
</feature>
<evidence type="ECO:0000313" key="3">
    <source>
        <dbReference type="EMBL" id="PTB43505.1"/>
    </source>
</evidence>
<feature type="signal peptide" evidence="2">
    <location>
        <begin position="1"/>
        <end position="21"/>
    </location>
</feature>
<accession>A0A2T3ZFC2</accession>
<protein>
    <submittedName>
        <fullName evidence="3">Uncharacterized protein</fullName>
    </submittedName>
</protein>
<keyword evidence="2" id="KW-0732">Signal</keyword>
<feature type="transmembrane region" description="Helical" evidence="1">
    <location>
        <begin position="358"/>
        <end position="379"/>
    </location>
</feature>
<sequence>MALPRWPNYFILFCLISLVQAYTVFETNCSAPTTLSNYVSSPNTRGTLDILWSSVFTIFACTWSVQHPNVPKQQDADNQTSKRWWRSDKWVLRSFYRSTLRMLWTVIAPELIIVAACDELLEARKNYKKMQEFASEDGLTWSLTHSYYANMGGFVVRNPLADKEIYHDPYHLIGEEIFDLRKRGHITKLPAMTEAEIKDKSKGDMLGKMIALGQITWSTIQIIVRVARRLPVSPLEVAVVAFAVCAVLIYVLYWNKPQRVGVTQTIQINDIHALYNKAKLEASPRFFKGLFQGMKSAFGTSFEEPLRGAPISVDSIDNSDDGVLFIASASAALFGGIHALAWNFAFPSRIELLFWRCASIYSAAAPACSVLFILLSNALPSSNSLAHNTPFILAMFLLVLYPIPRLFIIVEMFRTIYFLPPASFIFYLAS</sequence>
<dbReference type="OrthoDB" id="3061561at2759"/>
<dbReference type="PANTHER" id="PTHR35043">
    <property type="entry name" value="TRANSCRIPTION FACTOR DOMAIN-CONTAINING PROTEIN"/>
    <property type="match status" value="1"/>
</dbReference>
<evidence type="ECO:0000256" key="1">
    <source>
        <dbReference type="SAM" id="Phobius"/>
    </source>
</evidence>
<name>A0A2T3ZFC2_TRIA4</name>